<dbReference type="InterPro" id="IPR051685">
    <property type="entry name" value="Ycf3/AcsC/BcsC/TPR_MFPF"/>
</dbReference>
<comment type="caution">
    <text evidence="4">The sequence shown here is derived from an EMBL/GenBank/DDBJ whole genome shotgun (WGS) entry which is preliminary data.</text>
</comment>
<keyword evidence="2" id="KW-0802">TPR repeat</keyword>
<evidence type="ECO:0000313" key="4">
    <source>
        <dbReference type="EMBL" id="KUG27416.1"/>
    </source>
</evidence>
<dbReference type="SMART" id="SM00028">
    <property type="entry name" value="TPR"/>
    <property type="match status" value="2"/>
</dbReference>
<dbReference type="SUPFAM" id="SSF48452">
    <property type="entry name" value="TPR-like"/>
    <property type="match status" value="1"/>
</dbReference>
<dbReference type="Pfam" id="PF14559">
    <property type="entry name" value="TPR_19"/>
    <property type="match status" value="1"/>
</dbReference>
<feature type="compositionally biased region" description="Basic and acidic residues" evidence="3">
    <location>
        <begin position="171"/>
        <end position="183"/>
    </location>
</feature>
<gene>
    <name evidence="4" type="ORF">ASZ90_002735</name>
</gene>
<proteinExistence type="predicted"/>
<dbReference type="InterPro" id="IPR011990">
    <property type="entry name" value="TPR-like_helical_dom_sf"/>
</dbReference>
<dbReference type="Pfam" id="PF13174">
    <property type="entry name" value="TPR_6"/>
    <property type="match status" value="1"/>
</dbReference>
<keyword evidence="1" id="KW-0677">Repeat</keyword>
<evidence type="ECO:0000256" key="1">
    <source>
        <dbReference type="ARBA" id="ARBA00022737"/>
    </source>
</evidence>
<accession>A0A0W8G2L9</accession>
<evidence type="ECO:0000256" key="2">
    <source>
        <dbReference type="ARBA" id="ARBA00022803"/>
    </source>
</evidence>
<organism evidence="4">
    <name type="scientific">hydrocarbon metagenome</name>
    <dbReference type="NCBI Taxonomy" id="938273"/>
    <lineage>
        <taxon>unclassified sequences</taxon>
        <taxon>metagenomes</taxon>
        <taxon>ecological metagenomes</taxon>
    </lineage>
</organism>
<name>A0A0W8G2L9_9ZZZZ</name>
<dbReference type="PANTHER" id="PTHR44943:SF8">
    <property type="entry name" value="TPR REPEAT-CONTAINING PROTEIN MJ0263"/>
    <property type="match status" value="1"/>
</dbReference>
<dbReference type="EMBL" id="LNQE01000331">
    <property type="protein sequence ID" value="KUG27416.1"/>
    <property type="molecule type" value="Genomic_DNA"/>
</dbReference>
<feature type="compositionally biased region" description="Pro residues" evidence="3">
    <location>
        <begin position="185"/>
        <end position="195"/>
    </location>
</feature>
<protein>
    <submittedName>
        <fullName evidence="4">Uncharacterized protein</fullName>
    </submittedName>
</protein>
<feature type="region of interest" description="Disordered" evidence="3">
    <location>
        <begin position="163"/>
        <end position="195"/>
    </location>
</feature>
<dbReference type="PROSITE" id="PS50005">
    <property type="entry name" value="TPR"/>
    <property type="match status" value="1"/>
</dbReference>
<evidence type="ECO:0000256" key="3">
    <source>
        <dbReference type="SAM" id="MobiDB-lite"/>
    </source>
</evidence>
<dbReference type="PANTHER" id="PTHR44943">
    <property type="entry name" value="CELLULOSE SYNTHASE OPERON PROTEIN C"/>
    <property type="match status" value="1"/>
</dbReference>
<dbReference type="Gene3D" id="1.25.40.10">
    <property type="entry name" value="Tetratricopeptide repeat domain"/>
    <property type="match status" value="1"/>
</dbReference>
<dbReference type="AlphaFoldDB" id="A0A0W8G2L9"/>
<reference evidence="4" key="1">
    <citation type="journal article" date="2015" name="Proc. Natl. Acad. Sci. U.S.A.">
        <title>Networks of energetic and metabolic interactions define dynamics in microbial communities.</title>
        <authorList>
            <person name="Embree M."/>
            <person name="Liu J.K."/>
            <person name="Al-Bassam M.M."/>
            <person name="Zengler K."/>
        </authorList>
    </citation>
    <scope>NUCLEOTIDE SEQUENCE</scope>
</reference>
<dbReference type="InterPro" id="IPR019734">
    <property type="entry name" value="TPR_rpt"/>
</dbReference>
<sequence>MIGRSVAALMGLALVGMFVSSFLYRAENPSRVVRTDVPAMPQGMGGMADSGPMKEIMELMQRQKEDPDNPAVQLELAERFMMMGAYDRALVFLEKVESLDPDNPQMLNDKGIALYNTGKADEARAAFEAILAKNAADFRARFNLGLLYKYALGDMDKAAEQMRAVMDSPEADERTKTQAKSELENPPPAGEKPAQ</sequence>